<gene>
    <name evidence="1" type="ORF">T552_04208</name>
</gene>
<sequence length="75" mass="8879">MNLKKTRIIVERNRKKSNIKSPVLCCNLVKFEIYGNEDLYDINRGKLNIIFEINFEKCQIKSLIVIVICYKDIDL</sequence>
<protein>
    <submittedName>
        <fullName evidence="1">Uncharacterized protein</fullName>
    </submittedName>
</protein>
<reference evidence="2" key="1">
    <citation type="journal article" date="2016" name="Nat. Commun.">
        <title>Genome analysis of three Pneumocystis species reveals adaptation mechanisms to life exclusively in mammalian hosts.</title>
        <authorList>
            <person name="Ma L."/>
            <person name="Chen Z."/>
            <person name="Huang D.W."/>
            <person name="Kutty G."/>
            <person name="Ishihara M."/>
            <person name="Wang H."/>
            <person name="Abouelleil A."/>
            <person name="Bishop L."/>
            <person name="Davey E."/>
            <person name="Deng R."/>
            <person name="Deng X."/>
            <person name="Fan L."/>
            <person name="Fantoni G."/>
            <person name="Fitzgerald M."/>
            <person name="Gogineni E."/>
            <person name="Goldberg J.M."/>
            <person name="Handley G."/>
            <person name="Hu X."/>
            <person name="Huber C."/>
            <person name="Jiao X."/>
            <person name="Jones K."/>
            <person name="Levin J.Z."/>
            <person name="Liu Y."/>
            <person name="Macdonald P."/>
            <person name="Melnikov A."/>
            <person name="Raley C."/>
            <person name="Sassi M."/>
            <person name="Sherman B.T."/>
            <person name="Song X."/>
            <person name="Sykes S."/>
            <person name="Tran B."/>
            <person name="Walsh L."/>
            <person name="Xia Y."/>
            <person name="Yang J."/>
            <person name="Young S."/>
            <person name="Zeng Q."/>
            <person name="Zheng X."/>
            <person name="Stephens R."/>
            <person name="Nusbaum C."/>
            <person name="Birren B.W."/>
            <person name="Azadi P."/>
            <person name="Lempicki R.A."/>
            <person name="Cuomo C.A."/>
            <person name="Kovacs J.A."/>
        </authorList>
    </citation>
    <scope>NUCLEOTIDE SEQUENCE [LARGE SCALE GENOMIC DNA]</scope>
    <source>
        <strain evidence="2">B80</strain>
    </source>
</reference>
<comment type="caution">
    <text evidence="1">The sequence shown here is derived from an EMBL/GenBank/DDBJ whole genome shotgun (WGS) entry which is preliminary data.</text>
</comment>
<evidence type="ECO:0000313" key="1">
    <source>
        <dbReference type="EMBL" id="KTW26005.1"/>
    </source>
</evidence>
<keyword evidence="2" id="KW-1185">Reference proteome</keyword>
<dbReference type="AlphaFoldDB" id="A0A0W4ZCH2"/>
<dbReference type="GeneID" id="28938462"/>
<name>A0A0W4ZCH2_PNEC8</name>
<evidence type="ECO:0000313" key="2">
    <source>
        <dbReference type="Proteomes" id="UP000054454"/>
    </source>
</evidence>
<proteinExistence type="predicted"/>
<organism evidence="1 2">
    <name type="scientific">Pneumocystis carinii (strain B80)</name>
    <name type="common">Rat pneumocystis pneumonia agent</name>
    <name type="synonym">Pneumocystis carinii f. sp. carinii</name>
    <dbReference type="NCBI Taxonomy" id="1408658"/>
    <lineage>
        <taxon>Eukaryota</taxon>
        <taxon>Fungi</taxon>
        <taxon>Dikarya</taxon>
        <taxon>Ascomycota</taxon>
        <taxon>Taphrinomycotina</taxon>
        <taxon>Pneumocystomycetes</taxon>
        <taxon>Pneumocystaceae</taxon>
        <taxon>Pneumocystis</taxon>
    </lineage>
</organism>
<dbReference type="Proteomes" id="UP000054454">
    <property type="component" value="Unassembled WGS sequence"/>
</dbReference>
<dbReference type="VEuPathDB" id="FungiDB:T552_04208"/>
<dbReference type="EMBL" id="LFVZ01000015">
    <property type="protein sequence ID" value="KTW26005.1"/>
    <property type="molecule type" value="Genomic_DNA"/>
</dbReference>
<accession>A0A0W4ZCH2</accession>
<dbReference type="RefSeq" id="XP_018224585.1">
    <property type="nucleotide sequence ID" value="XM_018372259.1"/>
</dbReference>